<keyword evidence="4 11" id="KW-0132">Cell division</keyword>
<evidence type="ECO:0000256" key="10">
    <source>
        <dbReference type="SAM" id="Coils"/>
    </source>
</evidence>
<dbReference type="STRING" id="1526.SAMN02910262_00668"/>
<dbReference type="Gene3D" id="6.10.250.790">
    <property type="match status" value="1"/>
</dbReference>
<dbReference type="PANTHER" id="PTHR34981:SF1">
    <property type="entry name" value="CELL DIVISION PROTEIN ZAPA"/>
    <property type="match status" value="1"/>
</dbReference>
<comment type="subunit">
    <text evidence="8">Homodimer. Interacts with FtsZ.</text>
</comment>
<organism evidence="11 12">
    <name type="scientific">[Clostridium] aminophilum</name>
    <dbReference type="NCBI Taxonomy" id="1526"/>
    <lineage>
        <taxon>Bacteria</taxon>
        <taxon>Bacillati</taxon>
        <taxon>Bacillota</taxon>
        <taxon>Clostridia</taxon>
        <taxon>Lachnospirales</taxon>
        <taxon>Lachnospiraceae</taxon>
    </lineage>
</organism>
<feature type="coiled-coil region" evidence="10">
    <location>
        <begin position="74"/>
        <end position="101"/>
    </location>
</feature>
<name>A0A1I0AJ88_9FIRM</name>
<dbReference type="SUPFAM" id="SSF102829">
    <property type="entry name" value="Cell division protein ZapA-like"/>
    <property type="match status" value="1"/>
</dbReference>
<dbReference type="InterPro" id="IPR036192">
    <property type="entry name" value="Cell_div_ZapA-like_sf"/>
</dbReference>
<dbReference type="GO" id="GO:0005829">
    <property type="term" value="C:cytosol"/>
    <property type="evidence" value="ECO:0007669"/>
    <property type="project" value="TreeGrafter"/>
</dbReference>
<evidence type="ECO:0000256" key="6">
    <source>
        <dbReference type="ARBA" id="ARBA00023306"/>
    </source>
</evidence>
<dbReference type="RefSeq" id="WP_074648026.1">
    <property type="nucleotide sequence ID" value="NZ_FOIL01000002.1"/>
</dbReference>
<dbReference type="GO" id="GO:0030428">
    <property type="term" value="C:cell septum"/>
    <property type="evidence" value="ECO:0007669"/>
    <property type="project" value="TreeGrafter"/>
</dbReference>
<keyword evidence="6" id="KW-0131">Cell cycle</keyword>
<evidence type="ECO:0000256" key="4">
    <source>
        <dbReference type="ARBA" id="ARBA00022618"/>
    </source>
</evidence>
<keyword evidence="10" id="KW-0175">Coiled coil</keyword>
<dbReference type="Proteomes" id="UP000199820">
    <property type="component" value="Unassembled WGS sequence"/>
</dbReference>
<accession>A0A1I0AJ88</accession>
<sequence length="111" mass="13038">MDNKNYVDVLIGGKIYTLGGLEEESYLHQVAAYLNDKIQQISRTEGYSRLPDDYRNLTLNLNLADDYFKEREHNRVLAAQKDELEKEVYRLRAELVTKRVKKAKEKNDQES</sequence>
<evidence type="ECO:0000313" key="12">
    <source>
        <dbReference type="Proteomes" id="UP000199820"/>
    </source>
</evidence>
<dbReference type="Pfam" id="PF05164">
    <property type="entry name" value="ZapA"/>
    <property type="match status" value="1"/>
</dbReference>
<evidence type="ECO:0000313" key="11">
    <source>
        <dbReference type="EMBL" id="SES94249.1"/>
    </source>
</evidence>
<keyword evidence="3" id="KW-0963">Cytoplasm</keyword>
<evidence type="ECO:0000256" key="5">
    <source>
        <dbReference type="ARBA" id="ARBA00023210"/>
    </source>
</evidence>
<dbReference type="GO" id="GO:0000917">
    <property type="term" value="P:division septum assembly"/>
    <property type="evidence" value="ECO:0007669"/>
    <property type="project" value="UniProtKB-KW"/>
</dbReference>
<evidence type="ECO:0000256" key="2">
    <source>
        <dbReference type="ARBA" id="ARBA00015195"/>
    </source>
</evidence>
<dbReference type="PANTHER" id="PTHR34981">
    <property type="entry name" value="CELL DIVISION PROTEIN ZAPA"/>
    <property type="match status" value="1"/>
</dbReference>
<dbReference type="GO" id="GO:0043093">
    <property type="term" value="P:FtsZ-dependent cytokinesis"/>
    <property type="evidence" value="ECO:0007669"/>
    <property type="project" value="TreeGrafter"/>
</dbReference>
<gene>
    <name evidence="11" type="ORF">SAMN04487771_100251</name>
</gene>
<dbReference type="InterPro" id="IPR053712">
    <property type="entry name" value="Bac_CellDiv_Activator"/>
</dbReference>
<evidence type="ECO:0000256" key="8">
    <source>
        <dbReference type="ARBA" id="ARBA00026068"/>
    </source>
</evidence>
<evidence type="ECO:0000256" key="7">
    <source>
        <dbReference type="ARBA" id="ARBA00024910"/>
    </source>
</evidence>
<keyword evidence="12" id="KW-1185">Reference proteome</keyword>
<proteinExistence type="predicted"/>
<dbReference type="GO" id="GO:0000921">
    <property type="term" value="P:septin ring assembly"/>
    <property type="evidence" value="ECO:0007669"/>
    <property type="project" value="TreeGrafter"/>
</dbReference>
<reference evidence="11 12" key="1">
    <citation type="submission" date="2016-10" db="EMBL/GenBank/DDBJ databases">
        <authorList>
            <person name="de Groot N.N."/>
        </authorList>
    </citation>
    <scope>NUCLEOTIDE SEQUENCE [LARGE SCALE GENOMIC DNA]</scope>
    <source>
        <strain evidence="11 12">KH1P1</strain>
    </source>
</reference>
<dbReference type="EMBL" id="FOIL01000002">
    <property type="protein sequence ID" value="SES94249.1"/>
    <property type="molecule type" value="Genomic_DNA"/>
</dbReference>
<dbReference type="AlphaFoldDB" id="A0A1I0AJ88"/>
<evidence type="ECO:0000256" key="3">
    <source>
        <dbReference type="ARBA" id="ARBA00022490"/>
    </source>
</evidence>
<dbReference type="OrthoDB" id="1826286at2"/>
<comment type="function">
    <text evidence="7">Activator of cell division through the inhibition of FtsZ GTPase activity, therefore promoting FtsZ assembly into bundles of protofilaments necessary for the formation of the division Z ring. It is recruited early at mid-cell but it is not essential for cell division.</text>
</comment>
<dbReference type="eggNOG" id="COG3027">
    <property type="taxonomic scope" value="Bacteria"/>
</dbReference>
<evidence type="ECO:0000256" key="1">
    <source>
        <dbReference type="ARBA" id="ARBA00004496"/>
    </source>
</evidence>
<keyword evidence="5" id="KW-0717">Septation</keyword>
<protein>
    <recommendedName>
        <fullName evidence="2">Cell division protein ZapA</fullName>
    </recommendedName>
    <alternativeName>
        <fullName evidence="9">Z ring-associated protein ZapA</fullName>
    </alternativeName>
</protein>
<evidence type="ECO:0000256" key="9">
    <source>
        <dbReference type="ARBA" id="ARBA00033158"/>
    </source>
</evidence>
<dbReference type="GO" id="GO:0032153">
    <property type="term" value="C:cell division site"/>
    <property type="evidence" value="ECO:0007669"/>
    <property type="project" value="TreeGrafter"/>
</dbReference>
<dbReference type="InterPro" id="IPR007838">
    <property type="entry name" value="Cell_div_ZapA-like"/>
</dbReference>
<comment type="subcellular location">
    <subcellularLocation>
        <location evidence="1">Cytoplasm</location>
    </subcellularLocation>
</comment>